<evidence type="ECO:0000259" key="1">
    <source>
        <dbReference type="PROSITE" id="PS50404"/>
    </source>
</evidence>
<gene>
    <name evidence="3" type="ORF">ISF26_06095</name>
</gene>
<dbReference type="PROSITE" id="PS50404">
    <property type="entry name" value="GST_NTER"/>
    <property type="match status" value="1"/>
</dbReference>
<sequence length="213" mass="23915">MIELYTWNTPNGQKIPIFLEETGTPYNFHPVHIGKGEQKTPEFLAINPNGKIPAIVDTEGPDGEPLRVFESAAILQYLAEKTGQLIPAHPRRRAEALMWLAFQIGGVGPMFGQAGFFLRAKERNEQAIERYTTESQRLFGVLERRLGEEEYLAVEYSIADMATYPWVRASQFVGSDVLQQALADAPNVRRWCAAIAARPAVERALQITKEKSQ</sequence>
<dbReference type="InterPro" id="IPR036282">
    <property type="entry name" value="Glutathione-S-Trfase_C_sf"/>
</dbReference>
<dbReference type="InterPro" id="IPR010987">
    <property type="entry name" value="Glutathione-S-Trfase_C-like"/>
</dbReference>
<dbReference type="Gene3D" id="1.20.1050.10">
    <property type="match status" value="1"/>
</dbReference>
<dbReference type="InterPro" id="IPR004045">
    <property type="entry name" value="Glutathione_S-Trfase_N"/>
</dbReference>
<protein>
    <submittedName>
        <fullName evidence="3">Glutathione S-transferase N-terminal domain-containing protein</fullName>
    </submittedName>
</protein>
<dbReference type="SFLD" id="SFLDG01151">
    <property type="entry name" value="Main.2:_Nu-like"/>
    <property type="match status" value="1"/>
</dbReference>
<dbReference type="SFLD" id="SFLDS00019">
    <property type="entry name" value="Glutathione_Transferase_(cytos"/>
    <property type="match status" value="1"/>
</dbReference>
<dbReference type="PROSITE" id="PS50405">
    <property type="entry name" value="GST_CTER"/>
    <property type="match status" value="1"/>
</dbReference>
<dbReference type="Gene3D" id="3.40.30.10">
    <property type="entry name" value="Glutaredoxin"/>
    <property type="match status" value="1"/>
</dbReference>
<dbReference type="CDD" id="cd03178">
    <property type="entry name" value="GST_C_Ure2p_like"/>
    <property type="match status" value="1"/>
</dbReference>
<feature type="domain" description="GST C-terminal" evidence="2">
    <location>
        <begin position="89"/>
        <end position="213"/>
    </location>
</feature>
<dbReference type="SUPFAM" id="SSF47616">
    <property type="entry name" value="GST C-terminal domain-like"/>
    <property type="match status" value="1"/>
</dbReference>
<dbReference type="PANTHER" id="PTHR44051:SF22">
    <property type="entry name" value="DISULFIDE-BOND OXIDOREDUCTASE YGHU"/>
    <property type="match status" value="1"/>
</dbReference>
<reference evidence="3 4" key="1">
    <citation type="journal article" date="2021" name="Genome Biol. Evol.">
        <title>Complete Genome Sequencing of a Novel Gloeobacter Species from a Waterfall Cave in Mexico.</title>
        <authorList>
            <person name="Saw J.H."/>
            <person name="Cardona T."/>
            <person name="Montejano G."/>
        </authorList>
    </citation>
    <scope>NUCLEOTIDE SEQUENCE [LARGE SCALE GENOMIC DNA]</scope>
    <source>
        <strain evidence="3">MG652769</strain>
    </source>
</reference>
<dbReference type="InterPro" id="IPR004046">
    <property type="entry name" value="GST_C"/>
</dbReference>
<dbReference type="InterPro" id="IPR036249">
    <property type="entry name" value="Thioredoxin-like_sf"/>
</dbReference>
<keyword evidence="4" id="KW-1185">Reference proteome</keyword>
<dbReference type="RefSeq" id="WP_230843027.1">
    <property type="nucleotide sequence ID" value="NZ_CP063845.1"/>
</dbReference>
<dbReference type="EMBL" id="CP063845">
    <property type="protein sequence ID" value="UFP95801.1"/>
    <property type="molecule type" value="Genomic_DNA"/>
</dbReference>
<proteinExistence type="predicted"/>
<evidence type="ECO:0000259" key="2">
    <source>
        <dbReference type="PROSITE" id="PS50405"/>
    </source>
</evidence>
<dbReference type="Pfam" id="PF13409">
    <property type="entry name" value="GST_N_2"/>
    <property type="match status" value="1"/>
</dbReference>
<dbReference type="CDD" id="cd03048">
    <property type="entry name" value="GST_N_Ure2p_like"/>
    <property type="match status" value="1"/>
</dbReference>
<dbReference type="Pfam" id="PF00043">
    <property type="entry name" value="GST_C"/>
    <property type="match status" value="1"/>
</dbReference>
<dbReference type="SUPFAM" id="SSF52833">
    <property type="entry name" value="Thioredoxin-like"/>
    <property type="match status" value="1"/>
</dbReference>
<evidence type="ECO:0000313" key="3">
    <source>
        <dbReference type="EMBL" id="UFP95801.1"/>
    </source>
</evidence>
<dbReference type="InterPro" id="IPR040079">
    <property type="entry name" value="Glutathione_S-Trfase"/>
</dbReference>
<feature type="domain" description="GST N-terminal" evidence="1">
    <location>
        <begin position="1"/>
        <end position="86"/>
    </location>
</feature>
<accession>A0ABY3PQ34</accession>
<organism evidence="3 4">
    <name type="scientific">Gloeobacter morelensis MG652769</name>
    <dbReference type="NCBI Taxonomy" id="2781736"/>
    <lineage>
        <taxon>Bacteria</taxon>
        <taxon>Bacillati</taxon>
        <taxon>Cyanobacteriota</taxon>
        <taxon>Cyanophyceae</taxon>
        <taxon>Gloeobacterales</taxon>
        <taxon>Gloeobacteraceae</taxon>
        <taxon>Gloeobacter</taxon>
        <taxon>Gloeobacter morelensis</taxon>
    </lineage>
</organism>
<name>A0ABY3PQ34_9CYAN</name>
<dbReference type="PANTHER" id="PTHR44051">
    <property type="entry name" value="GLUTATHIONE S-TRANSFERASE-RELATED"/>
    <property type="match status" value="1"/>
</dbReference>
<evidence type="ECO:0000313" key="4">
    <source>
        <dbReference type="Proteomes" id="UP001054846"/>
    </source>
</evidence>
<dbReference type="Proteomes" id="UP001054846">
    <property type="component" value="Chromosome"/>
</dbReference>
<dbReference type="SFLD" id="SFLDG00358">
    <property type="entry name" value="Main_(cytGST)"/>
    <property type="match status" value="1"/>
</dbReference>